<dbReference type="SUPFAM" id="SSF55469">
    <property type="entry name" value="FMN-dependent nitroreductase-like"/>
    <property type="match status" value="1"/>
</dbReference>
<dbReference type="PANTHER" id="PTHR43673">
    <property type="entry name" value="NAD(P)H NITROREDUCTASE YDGI-RELATED"/>
    <property type="match status" value="1"/>
</dbReference>
<evidence type="ECO:0000259" key="6">
    <source>
        <dbReference type="Pfam" id="PF00881"/>
    </source>
</evidence>
<proteinExistence type="inferred from homology"/>
<evidence type="ECO:0000313" key="7">
    <source>
        <dbReference type="EMBL" id="KPK71171.1"/>
    </source>
</evidence>
<reference evidence="7 8" key="1">
    <citation type="journal article" date="2015" name="Microbiome">
        <title>Genomic resolution of linkages in carbon, nitrogen, and sulfur cycling among widespread estuary sediment bacteria.</title>
        <authorList>
            <person name="Baker B.J."/>
            <person name="Lazar C.S."/>
            <person name="Teske A.P."/>
            <person name="Dick G.J."/>
        </authorList>
    </citation>
    <scope>NUCLEOTIDE SEQUENCE [LARGE SCALE GENOMIC DNA]</scope>
    <source>
        <strain evidence="7">SM23_40</strain>
    </source>
</reference>
<accession>A0A0S8GDH7</accession>
<evidence type="ECO:0000256" key="4">
    <source>
        <dbReference type="ARBA" id="ARBA00022643"/>
    </source>
</evidence>
<dbReference type="InterPro" id="IPR000415">
    <property type="entry name" value="Nitroreductase-like"/>
</dbReference>
<dbReference type="Gene3D" id="3.40.109.10">
    <property type="entry name" value="NADH Oxidase"/>
    <property type="match status" value="1"/>
</dbReference>
<dbReference type="EMBL" id="LJUI01000007">
    <property type="protein sequence ID" value="KPK71171.1"/>
    <property type="molecule type" value="Genomic_DNA"/>
</dbReference>
<comment type="cofactor">
    <cofactor evidence="1">
        <name>FMN</name>
        <dbReference type="ChEBI" id="CHEBI:58210"/>
    </cofactor>
</comment>
<evidence type="ECO:0000313" key="8">
    <source>
        <dbReference type="Proteomes" id="UP000051717"/>
    </source>
</evidence>
<dbReference type="PATRIC" id="fig|1703774.3.peg.80"/>
<keyword evidence="4" id="KW-0288">FMN</keyword>
<gene>
    <name evidence="7" type="ORF">AMJ82_01780</name>
</gene>
<keyword evidence="3" id="KW-0285">Flavoprotein</keyword>
<dbReference type="AlphaFoldDB" id="A0A0S8GDH7"/>
<dbReference type="InterPro" id="IPR029479">
    <property type="entry name" value="Nitroreductase"/>
</dbReference>
<dbReference type="Proteomes" id="UP000051717">
    <property type="component" value="Unassembled WGS sequence"/>
</dbReference>
<protein>
    <recommendedName>
        <fullName evidence="6">Nitroreductase domain-containing protein</fullName>
    </recommendedName>
</protein>
<evidence type="ECO:0000256" key="1">
    <source>
        <dbReference type="ARBA" id="ARBA00001917"/>
    </source>
</evidence>
<organism evidence="7 8">
    <name type="scientific">candidate division TA06 bacterium SM23_40</name>
    <dbReference type="NCBI Taxonomy" id="1703774"/>
    <lineage>
        <taxon>Bacteria</taxon>
        <taxon>Bacteria division TA06</taxon>
    </lineage>
</organism>
<name>A0A0S8GDH7_UNCT6</name>
<comment type="caution">
    <text evidence="7">The sequence shown here is derived from an EMBL/GenBank/DDBJ whole genome shotgun (WGS) entry which is preliminary data.</text>
</comment>
<keyword evidence="5" id="KW-0560">Oxidoreductase</keyword>
<dbReference type="PANTHER" id="PTHR43673:SF2">
    <property type="entry name" value="NITROREDUCTASE"/>
    <property type="match status" value="1"/>
</dbReference>
<feature type="domain" description="Nitroreductase" evidence="6">
    <location>
        <begin position="7"/>
        <end position="151"/>
    </location>
</feature>
<evidence type="ECO:0000256" key="2">
    <source>
        <dbReference type="ARBA" id="ARBA00007118"/>
    </source>
</evidence>
<sequence length="171" mass="18627">MEFYDVVKDRHSVRVFTARPIEEQRIERILEAANAAPSAGDLQAYEIFVLRDKTMLASLAKAAYGQAFIARAQLALVFCTNARRSTVKYGARGERLYAIQDASIAATFAMLAIAAEGLATTWIGAFDDDRVAEVIGNPPGLVPVAIIPIGYPGEDPLPTPRRPLSDIVHEL</sequence>
<dbReference type="GO" id="GO:0016491">
    <property type="term" value="F:oxidoreductase activity"/>
    <property type="evidence" value="ECO:0007669"/>
    <property type="project" value="UniProtKB-KW"/>
</dbReference>
<evidence type="ECO:0000256" key="3">
    <source>
        <dbReference type="ARBA" id="ARBA00022630"/>
    </source>
</evidence>
<comment type="similarity">
    <text evidence="2">Belongs to the nitroreductase family.</text>
</comment>
<dbReference type="Pfam" id="PF00881">
    <property type="entry name" value="Nitroreductase"/>
    <property type="match status" value="1"/>
</dbReference>
<evidence type="ECO:0000256" key="5">
    <source>
        <dbReference type="ARBA" id="ARBA00023002"/>
    </source>
</evidence>